<accession>A0A9P8FEN3</accession>
<dbReference type="SUPFAM" id="SSF57414">
    <property type="entry name" value="Hairpin loop containing domain-like"/>
    <property type="match status" value="1"/>
</dbReference>
<feature type="chain" id="PRO_5040427434" description="Apple domain-containing protein" evidence="2">
    <location>
        <begin position="23"/>
        <end position="309"/>
    </location>
</feature>
<reference evidence="4" key="2">
    <citation type="submission" date="2021-08" db="EMBL/GenBank/DDBJ databases">
        <authorList>
            <person name="Gostincar C."/>
            <person name="Sun X."/>
            <person name="Song Z."/>
            <person name="Gunde-Cimerman N."/>
        </authorList>
    </citation>
    <scope>NUCLEOTIDE SEQUENCE</scope>
    <source>
        <strain evidence="4">EXF-9298</strain>
    </source>
</reference>
<evidence type="ECO:0000259" key="3">
    <source>
        <dbReference type="Pfam" id="PF00024"/>
    </source>
</evidence>
<dbReference type="AlphaFoldDB" id="A0A9P8FEN3"/>
<dbReference type="EMBL" id="JAHFXS010002996">
    <property type="protein sequence ID" value="KAG9969991.1"/>
    <property type="molecule type" value="Genomic_DNA"/>
</dbReference>
<feature type="domain" description="Apple" evidence="3">
    <location>
        <begin position="173"/>
        <end position="222"/>
    </location>
</feature>
<comment type="caution">
    <text evidence="4">The sequence shown here is derived from an EMBL/GenBank/DDBJ whole genome shotgun (WGS) entry which is preliminary data.</text>
</comment>
<feature type="signal peptide" evidence="2">
    <location>
        <begin position="1"/>
        <end position="22"/>
    </location>
</feature>
<dbReference type="InterPro" id="IPR003609">
    <property type="entry name" value="Pan_app"/>
</dbReference>
<feature type="non-terminal residue" evidence="4">
    <location>
        <position position="309"/>
    </location>
</feature>
<reference evidence="4" key="1">
    <citation type="journal article" date="2021" name="J Fungi (Basel)">
        <title>Virulence traits and population genomics of the black yeast Aureobasidium melanogenum.</title>
        <authorList>
            <person name="Cernosa A."/>
            <person name="Sun X."/>
            <person name="Gostincar C."/>
            <person name="Fang C."/>
            <person name="Gunde-Cimerman N."/>
            <person name="Song Z."/>
        </authorList>
    </citation>
    <scope>NUCLEOTIDE SEQUENCE</scope>
    <source>
        <strain evidence="4">EXF-9298</strain>
    </source>
</reference>
<protein>
    <recommendedName>
        <fullName evidence="3">Apple domain-containing protein</fullName>
    </recommendedName>
</protein>
<evidence type="ECO:0000256" key="2">
    <source>
        <dbReference type="SAM" id="SignalP"/>
    </source>
</evidence>
<feature type="compositionally biased region" description="Low complexity" evidence="1">
    <location>
        <begin position="58"/>
        <end position="141"/>
    </location>
</feature>
<evidence type="ECO:0000256" key="1">
    <source>
        <dbReference type="SAM" id="MobiDB-lite"/>
    </source>
</evidence>
<sequence length="309" mass="33038">MRLAEASLAAACLVQLFATAWGLPPPDQLLSNSPEIDNGFSGPPLHVYAQPALRKRQATTASTSAATSSGTSVSSSSSSSSSEIYTNSTTSSTMSSTSSSMSSSANLTTSSTTTSSTSSYANSTSSTASSTTSSSTTASASPTTVMGVTFNIQNNTIYSGTLLNLMRKRAADSGIDMCLNKCASNSSCQGTAYDNNTNTCTYYSSVDQSSQMTKNGTTFALVQNRASDTTSNSTTSVPSSSMTLRPHQRNVLSGEYKQRNSARCWSRLRVQGAKHNIPEFDFVNFKLDFHDFDDFEYHQQFQHFVFVHI</sequence>
<feature type="region of interest" description="Disordered" evidence="1">
    <location>
        <begin position="54"/>
        <end position="141"/>
    </location>
</feature>
<gene>
    <name evidence="4" type="ORF">KCU98_g14770</name>
</gene>
<dbReference type="Proteomes" id="UP000729357">
    <property type="component" value="Unassembled WGS sequence"/>
</dbReference>
<evidence type="ECO:0000313" key="5">
    <source>
        <dbReference type="Proteomes" id="UP000729357"/>
    </source>
</evidence>
<dbReference type="Pfam" id="PF00024">
    <property type="entry name" value="PAN_1"/>
    <property type="match status" value="1"/>
</dbReference>
<dbReference type="Gene3D" id="3.50.4.10">
    <property type="entry name" value="Hepatocyte Growth Factor"/>
    <property type="match status" value="1"/>
</dbReference>
<proteinExistence type="predicted"/>
<evidence type="ECO:0000313" key="4">
    <source>
        <dbReference type="EMBL" id="KAG9969991.1"/>
    </source>
</evidence>
<name>A0A9P8FEN3_AURME</name>
<organism evidence="4 5">
    <name type="scientific">Aureobasidium melanogenum</name>
    <name type="common">Aureobasidium pullulans var. melanogenum</name>
    <dbReference type="NCBI Taxonomy" id="46634"/>
    <lineage>
        <taxon>Eukaryota</taxon>
        <taxon>Fungi</taxon>
        <taxon>Dikarya</taxon>
        <taxon>Ascomycota</taxon>
        <taxon>Pezizomycotina</taxon>
        <taxon>Dothideomycetes</taxon>
        <taxon>Dothideomycetidae</taxon>
        <taxon>Dothideales</taxon>
        <taxon>Saccotheciaceae</taxon>
        <taxon>Aureobasidium</taxon>
    </lineage>
</organism>
<keyword evidence="5" id="KW-1185">Reference proteome</keyword>
<keyword evidence="2" id="KW-0732">Signal</keyword>